<proteinExistence type="predicted"/>
<accession>A0A803MPT4</accession>
<dbReference type="Proteomes" id="UP000596660">
    <property type="component" value="Unplaced"/>
</dbReference>
<dbReference type="Gramene" id="AUR62033285-RA">
    <property type="protein sequence ID" value="AUR62033285-RA:cds"/>
    <property type="gene ID" value="AUR62033285"/>
</dbReference>
<dbReference type="AlphaFoldDB" id="A0A803MPT4"/>
<reference evidence="1" key="1">
    <citation type="journal article" date="2017" name="Nature">
        <title>The genome of Chenopodium quinoa.</title>
        <authorList>
            <person name="Jarvis D.E."/>
            <person name="Ho Y.S."/>
            <person name="Lightfoot D.J."/>
            <person name="Schmoeckel S.M."/>
            <person name="Li B."/>
            <person name="Borm T.J.A."/>
            <person name="Ohyanagi H."/>
            <person name="Mineta K."/>
            <person name="Michell C.T."/>
            <person name="Saber N."/>
            <person name="Kharbatia N.M."/>
            <person name="Rupper R.R."/>
            <person name="Sharp A.R."/>
            <person name="Dally N."/>
            <person name="Boughton B.A."/>
            <person name="Woo Y.H."/>
            <person name="Gao G."/>
            <person name="Schijlen E.G.W.M."/>
            <person name="Guo X."/>
            <person name="Momin A.A."/>
            <person name="Negrao S."/>
            <person name="Al-Babili S."/>
            <person name="Gehring C."/>
            <person name="Roessner U."/>
            <person name="Jung C."/>
            <person name="Murphy K."/>
            <person name="Arold S.T."/>
            <person name="Gojobori T."/>
            <person name="van der Linden C.G."/>
            <person name="van Loo E.N."/>
            <person name="Jellen E.N."/>
            <person name="Maughan P.J."/>
            <person name="Tester M."/>
        </authorList>
    </citation>
    <scope>NUCLEOTIDE SEQUENCE [LARGE SCALE GENOMIC DNA]</scope>
    <source>
        <strain evidence="1">cv. PI 614886</strain>
    </source>
</reference>
<sequence>MTEADLSHAPPGFLSSSPGFRLHAHEARELEMLGYPSRSYFHRRLCKSVDQSDALCFNSFKEMEREFGDYISTLYQKPVLWAGVVAKPYDGMLEPDLEGWLKGFNPRSVVYCALGSENVINLSMRLMAAHLKVGVEIVKREEDGFFTKEDVCKAILAVMELESEGVGKVVRANHEKWKDFLLKDELEDSYINDLVGNLQDLMGYD</sequence>
<dbReference type="InterPro" id="IPR050481">
    <property type="entry name" value="UDP-glycosyltransf_plant"/>
</dbReference>
<dbReference type="PANTHER" id="PTHR48049">
    <property type="entry name" value="GLYCOSYLTRANSFERASE"/>
    <property type="match status" value="1"/>
</dbReference>
<organism evidence="1 2">
    <name type="scientific">Chenopodium quinoa</name>
    <name type="common">Quinoa</name>
    <dbReference type="NCBI Taxonomy" id="63459"/>
    <lineage>
        <taxon>Eukaryota</taxon>
        <taxon>Viridiplantae</taxon>
        <taxon>Streptophyta</taxon>
        <taxon>Embryophyta</taxon>
        <taxon>Tracheophyta</taxon>
        <taxon>Spermatophyta</taxon>
        <taxon>Magnoliopsida</taxon>
        <taxon>eudicotyledons</taxon>
        <taxon>Gunneridae</taxon>
        <taxon>Pentapetalae</taxon>
        <taxon>Caryophyllales</taxon>
        <taxon>Chenopodiaceae</taxon>
        <taxon>Chenopodioideae</taxon>
        <taxon>Atripliceae</taxon>
        <taxon>Chenopodium</taxon>
    </lineage>
</organism>
<dbReference type="GO" id="GO:0035251">
    <property type="term" value="F:UDP-glucosyltransferase activity"/>
    <property type="evidence" value="ECO:0007669"/>
    <property type="project" value="InterPro"/>
</dbReference>
<keyword evidence="2" id="KW-1185">Reference proteome</keyword>
<dbReference type="EnsemblPlants" id="AUR62033285-RA">
    <property type="protein sequence ID" value="AUR62033285-RA:cds"/>
    <property type="gene ID" value="AUR62033285"/>
</dbReference>
<evidence type="ECO:0000313" key="1">
    <source>
        <dbReference type="EnsemblPlants" id="AUR62033285-RA:cds"/>
    </source>
</evidence>
<dbReference type="SUPFAM" id="SSF53756">
    <property type="entry name" value="UDP-Glycosyltransferase/glycogen phosphorylase"/>
    <property type="match status" value="1"/>
</dbReference>
<reference evidence="1" key="2">
    <citation type="submission" date="2021-03" db="UniProtKB">
        <authorList>
            <consortium name="EnsemblPlants"/>
        </authorList>
    </citation>
    <scope>IDENTIFICATION</scope>
</reference>
<protein>
    <submittedName>
        <fullName evidence="1">Uncharacterized protein</fullName>
    </submittedName>
</protein>
<dbReference type="Gene3D" id="3.40.50.2000">
    <property type="entry name" value="Glycogen Phosphorylase B"/>
    <property type="match status" value="1"/>
</dbReference>
<evidence type="ECO:0000313" key="2">
    <source>
        <dbReference type="Proteomes" id="UP000596660"/>
    </source>
</evidence>
<dbReference type="PANTHER" id="PTHR48049:SF84">
    <property type="entry name" value="UDP-GLYCOSYLTRANSFERASE 79A6"/>
    <property type="match status" value="1"/>
</dbReference>
<name>A0A803MPT4_CHEQI</name>